<dbReference type="PANTHER" id="PTHR43201">
    <property type="entry name" value="ACYL-COA SYNTHETASE"/>
    <property type="match status" value="1"/>
</dbReference>
<evidence type="ECO:0000313" key="4">
    <source>
        <dbReference type="Proteomes" id="UP001055439"/>
    </source>
</evidence>
<feature type="domain" description="AMP-binding enzyme C-terminal" evidence="2">
    <location>
        <begin position="433"/>
        <end position="496"/>
    </location>
</feature>
<name>A0A9E7G8X1_9LILI</name>
<proteinExistence type="predicted"/>
<dbReference type="PANTHER" id="PTHR43201:SF32">
    <property type="entry name" value="2-SUCCINYLBENZOATE--COA LIGASE, CHLOROPLASTIC_PEROXISOMAL"/>
    <property type="match status" value="1"/>
</dbReference>
<dbReference type="EMBL" id="CP097507">
    <property type="protein sequence ID" value="URE07614.1"/>
    <property type="molecule type" value="Genomic_DNA"/>
</dbReference>
<dbReference type="InterPro" id="IPR042099">
    <property type="entry name" value="ANL_N_sf"/>
</dbReference>
<accession>A0A9E7G8X1</accession>
<reference evidence="3" key="1">
    <citation type="submission" date="2022-05" db="EMBL/GenBank/DDBJ databases">
        <title>The Musa troglodytarum L. genome provides insights into the mechanism of non-climacteric behaviour and enrichment of carotenoids.</title>
        <authorList>
            <person name="Wang J."/>
        </authorList>
    </citation>
    <scope>NUCLEOTIDE SEQUENCE</scope>
    <source>
        <tissue evidence="3">Leaf</tissue>
    </source>
</reference>
<protein>
    <submittedName>
        <fullName evidence="3">AMP-binding enzyme</fullName>
    </submittedName>
</protein>
<gene>
    <name evidence="3" type="ORF">MUK42_19182</name>
</gene>
<dbReference type="AlphaFoldDB" id="A0A9E7G8X1"/>
<dbReference type="Pfam" id="PF13193">
    <property type="entry name" value="AMP-binding_C"/>
    <property type="match status" value="1"/>
</dbReference>
<evidence type="ECO:0000259" key="2">
    <source>
        <dbReference type="Pfam" id="PF13193"/>
    </source>
</evidence>
<dbReference type="GO" id="GO:0006631">
    <property type="term" value="P:fatty acid metabolic process"/>
    <property type="evidence" value="ECO:0007669"/>
    <property type="project" value="TreeGrafter"/>
</dbReference>
<sequence>MAAQSRGHICHCLGRIEAVRRDSPVVISGLRRRTGGELVKGVRSLARGLADSGVARGDVVAVAALNRYSTALSIELLRDRYMELFLAISYVGGIVAPLNHRWSFEEARMAMELVKPKMLAVDEYCSPWAVELQTSDSLSSIKLYLLTGESSSSFNCNHRTTGKPKGVKISHTALIVQSLAKIAIVGYGDDDVYLHTAPLCHIGGITSCIAMLLAGGCHVFIPKFDAKLTFEEIKNHQVTSFITVPAMMSDLISFVRKSNMLSDGETVRKILNGGGGLSEELTKCASHLFPHAKILSAYGMTEACSSLSFMTLFDPMFKKSSASFHDKINVEADSRHHHLGGVCVGKPPPHIELKISGSSDNCCTSFVGNILTRGLHVMVGYWNSTEVIMEGSAENRWLDTGDIGWLDGKGDLWLVGREKGRIKTGGENVYPEEVEAVLSQHPGVSRVVVIGVPDIRFTEKVVACLNIKEGWKWVDHSSKYSLEAKEVSPEILQEHCRQSNLSRSSVPSTSLMSIREQYDMPYLKQTLSSPKTLLMRNSNLSPEWTDCSVDPQGRNRYLM</sequence>
<dbReference type="InterPro" id="IPR025110">
    <property type="entry name" value="AMP-bd_C"/>
</dbReference>
<feature type="domain" description="AMP-dependent synthetase/ligase" evidence="1">
    <location>
        <begin position="20"/>
        <end position="123"/>
    </location>
</feature>
<dbReference type="Gene3D" id="3.40.50.12780">
    <property type="entry name" value="N-terminal domain of ligase-like"/>
    <property type="match status" value="1"/>
</dbReference>
<dbReference type="OrthoDB" id="10253115at2759"/>
<dbReference type="InterPro" id="IPR045851">
    <property type="entry name" value="AMP-bd_C_sf"/>
</dbReference>
<dbReference type="SUPFAM" id="SSF56801">
    <property type="entry name" value="Acetyl-CoA synthetase-like"/>
    <property type="match status" value="1"/>
</dbReference>
<evidence type="ECO:0000259" key="1">
    <source>
        <dbReference type="Pfam" id="PF00501"/>
    </source>
</evidence>
<feature type="domain" description="AMP-dependent synthetase/ligase" evidence="1">
    <location>
        <begin position="160"/>
        <end position="382"/>
    </location>
</feature>
<dbReference type="Pfam" id="PF00501">
    <property type="entry name" value="AMP-binding"/>
    <property type="match status" value="2"/>
</dbReference>
<evidence type="ECO:0000313" key="3">
    <source>
        <dbReference type="EMBL" id="URE07614.1"/>
    </source>
</evidence>
<dbReference type="GO" id="GO:0031956">
    <property type="term" value="F:medium-chain fatty acid-CoA ligase activity"/>
    <property type="evidence" value="ECO:0007669"/>
    <property type="project" value="TreeGrafter"/>
</dbReference>
<organism evidence="3 4">
    <name type="scientific">Musa troglodytarum</name>
    <name type="common">fe'i banana</name>
    <dbReference type="NCBI Taxonomy" id="320322"/>
    <lineage>
        <taxon>Eukaryota</taxon>
        <taxon>Viridiplantae</taxon>
        <taxon>Streptophyta</taxon>
        <taxon>Embryophyta</taxon>
        <taxon>Tracheophyta</taxon>
        <taxon>Spermatophyta</taxon>
        <taxon>Magnoliopsida</taxon>
        <taxon>Liliopsida</taxon>
        <taxon>Zingiberales</taxon>
        <taxon>Musaceae</taxon>
        <taxon>Musa</taxon>
    </lineage>
</organism>
<dbReference type="Proteomes" id="UP001055439">
    <property type="component" value="Chromosome 5"/>
</dbReference>
<dbReference type="InterPro" id="IPR000873">
    <property type="entry name" value="AMP-dep_synth/lig_dom"/>
</dbReference>
<dbReference type="Gene3D" id="3.30.300.30">
    <property type="match status" value="1"/>
</dbReference>
<dbReference type="CDD" id="cd04433">
    <property type="entry name" value="AFD_class_I"/>
    <property type="match status" value="1"/>
</dbReference>
<keyword evidence="4" id="KW-1185">Reference proteome</keyword>